<comment type="caution">
    <text evidence="3">The sequence shown here is derived from an EMBL/GenBank/DDBJ whole genome shotgun (WGS) entry which is preliminary data.</text>
</comment>
<evidence type="ECO:0000313" key="3">
    <source>
        <dbReference type="EMBL" id="RED84046.1"/>
    </source>
</evidence>
<feature type="chain" id="PRO_5017595726" evidence="1">
    <location>
        <begin position="32"/>
        <end position="1264"/>
    </location>
</feature>
<dbReference type="AlphaFoldDB" id="A0A3D9KEV4"/>
<evidence type="ECO:0000256" key="1">
    <source>
        <dbReference type="SAM" id="SignalP"/>
    </source>
</evidence>
<accession>A0A3D9KEV4</accession>
<gene>
    <name evidence="3" type="ORF">DFP98_107154</name>
</gene>
<feature type="domain" description="SLH" evidence="2">
    <location>
        <begin position="1197"/>
        <end position="1264"/>
    </location>
</feature>
<dbReference type="InterPro" id="IPR051465">
    <property type="entry name" value="Cell_Envelope_Struct_Comp"/>
</dbReference>
<keyword evidence="1" id="KW-0732">Signal</keyword>
<reference evidence="3 4" key="1">
    <citation type="submission" date="2018-07" db="EMBL/GenBank/DDBJ databases">
        <title>Genomic Encyclopedia of Type Strains, Phase III (KMG-III): the genomes of soil and plant-associated and newly described type strains.</title>
        <authorList>
            <person name="Whitman W."/>
        </authorList>
    </citation>
    <scope>NUCLEOTIDE SEQUENCE [LARGE SCALE GENOMIC DNA]</scope>
    <source>
        <strain evidence="3 4">CECT 7287</strain>
    </source>
</reference>
<organism evidence="3 4">
    <name type="scientific">Cohnella phaseoli</name>
    <dbReference type="NCBI Taxonomy" id="456490"/>
    <lineage>
        <taxon>Bacteria</taxon>
        <taxon>Bacillati</taxon>
        <taxon>Bacillota</taxon>
        <taxon>Bacilli</taxon>
        <taxon>Bacillales</taxon>
        <taxon>Paenibacillaceae</taxon>
        <taxon>Cohnella</taxon>
    </lineage>
</organism>
<evidence type="ECO:0000259" key="2">
    <source>
        <dbReference type="PROSITE" id="PS51272"/>
    </source>
</evidence>
<evidence type="ECO:0000313" key="4">
    <source>
        <dbReference type="Proteomes" id="UP000256977"/>
    </source>
</evidence>
<dbReference type="RefSeq" id="WP_116060679.1">
    <property type="nucleotide sequence ID" value="NZ_QRDZ01000007.1"/>
</dbReference>
<dbReference type="Pfam" id="PF00395">
    <property type="entry name" value="SLH"/>
    <property type="match status" value="3"/>
</dbReference>
<dbReference type="Proteomes" id="UP000256977">
    <property type="component" value="Unassembled WGS sequence"/>
</dbReference>
<dbReference type="PROSITE" id="PS51272">
    <property type="entry name" value="SLH"/>
    <property type="match status" value="3"/>
</dbReference>
<dbReference type="OrthoDB" id="1805600at2"/>
<protein>
    <submittedName>
        <fullName evidence="3">S-layer family protein</fullName>
    </submittedName>
</protein>
<dbReference type="EMBL" id="QRDZ01000007">
    <property type="protein sequence ID" value="RED84046.1"/>
    <property type="molecule type" value="Genomic_DNA"/>
</dbReference>
<name>A0A3D9KEV4_9BACL</name>
<dbReference type="PANTHER" id="PTHR43308:SF5">
    <property type="entry name" value="S-LAYER PROTEIN _ PEPTIDOGLYCAN ENDO-BETA-N-ACETYLGLUCOSAMINIDASE"/>
    <property type="match status" value="1"/>
</dbReference>
<sequence>MKPTINRIMQWLLVAALVVSMLPIAPSKSEAADPIYFQFRDFSTSDTSPTEVNSNQIEIAGTFNSVTSLSYRVEKIVNGQAVEASNSSTQPIITGGNSFRFAAVTIYEGLNRITVLGVNQVGNVVSGVAYVNFSNVPVITEVKLTDGRPLSSSAPVVTARANEAISVNAPNATNVTINGVEMFGGSGTTFLLNNLGLKRGYNKLVILARNGTKTYELTRYLVYFNGSLTAYNVNWAGTALDGDPVFSTAPNGNVTSKVILKTNVSPTALPPEFRVELVDSAGNPLSPSIASDASYVPATGVVVEGDLTTYSITTDSALSLAGLSNGKYNLKISDTSVSGAPFILVPFTYRDAASPYITDIKQAYDVTDPGGTGSTIAFASSASFPNNSAVSIVPLWILLDVANPTGVTATVTAKQNGVAVSGANFVFSTRVTNSGLPAIVINKMPTGTVELTFTVTNGTFSDSVVRTIVFVPAPSIQLSNVYNGQIFESNALPIIEGKVINFNLTDAAELNSVYMKLNGQKYQINTSGVGKIFTAAETVGGVNYKPGDFRFDSTAAITGGLQLLPGANELIFEGIANGVPVSTNFTVYFFSKDNPAIKNIRPVPFVIEPSLDTNVLDIKRKFNDIEVKFAPTGDKQFTTTERSLDLLFDVEALTSAEIQIDGKKVVTATVTDSGPGAGTIETFDSEISDTIKLYIENPNNNMAVTSYLDPEYKYRLRLSEVKLPQSGSTNITIIVRKGTVSVSETYTIVRDLSPFLILSPQLPNESVINSNFLKVSIKAEGADSVLIGKNAMVKDTGDIFRYELKGLKVGKNTIKFTVQQGTQKINGSFTVNYAGDSSVTAQYKSKLPTSGKISLFKGELGLTFPKNTFLRQANRNPGQDVKTINLFDAQELYFGIADREDGRTVKRYNAVGEVDLQSNPMDGILVDVPVRAEATDRLIPKNNFTFASNLFWVDSGYFKGTGLVNDYQLVDAMHPYATTDNGDDVFYLRSFYPDKWLEPSQRGTITIKYDSNIVDAIARNLSIWRYTSQGWVNVGGTVDTKKKTVTGSFDGFGYYAVMSLRYSFSDIVGHRYARLALETMFSRGIMLNKDNNSFGVYDNITRGEFAQVLVKMLDIPLEYDPNNMTFDDVIAIDFPDALWNYRYIETAVKKGFIRGRSPRLFWPNDTLTREDASVMIARALNLVKGKADMDKDAVSLQKLFTDANTISVYSASAVLAMQKAGYITGIPNNTPGAKLSYRFEPNSNLTRADAAVIVERIMKKLKKL</sequence>
<feature type="domain" description="SLH" evidence="2">
    <location>
        <begin position="1127"/>
        <end position="1190"/>
    </location>
</feature>
<feature type="signal peptide" evidence="1">
    <location>
        <begin position="1"/>
        <end position="31"/>
    </location>
</feature>
<dbReference type="PANTHER" id="PTHR43308">
    <property type="entry name" value="OUTER MEMBRANE PROTEIN ALPHA-RELATED"/>
    <property type="match status" value="1"/>
</dbReference>
<feature type="domain" description="SLH" evidence="2">
    <location>
        <begin position="1059"/>
        <end position="1123"/>
    </location>
</feature>
<proteinExistence type="predicted"/>
<dbReference type="InterPro" id="IPR001119">
    <property type="entry name" value="SLH_dom"/>
</dbReference>
<keyword evidence="4" id="KW-1185">Reference proteome</keyword>